<dbReference type="AlphaFoldDB" id="A0A8J7VT74"/>
<evidence type="ECO:0000256" key="3">
    <source>
        <dbReference type="SAM" id="MobiDB-lite"/>
    </source>
</evidence>
<keyword evidence="2" id="KW-0560">Oxidoreductase</keyword>
<proteinExistence type="inferred from homology"/>
<evidence type="ECO:0000313" key="5">
    <source>
        <dbReference type="EMBL" id="MBR0562740.1"/>
    </source>
</evidence>
<name>A0A8J7VT74_9GAMM</name>
<dbReference type="CDD" id="cd05355">
    <property type="entry name" value="SDR_c1"/>
    <property type="match status" value="1"/>
</dbReference>
<dbReference type="NCBIfam" id="NF005214">
    <property type="entry name" value="PRK06701.1"/>
    <property type="match status" value="1"/>
</dbReference>
<accession>A0A8J7VT74</accession>
<evidence type="ECO:0000256" key="1">
    <source>
        <dbReference type="ARBA" id="ARBA00006484"/>
    </source>
</evidence>
<dbReference type="PANTHER" id="PTHR48107">
    <property type="entry name" value="NADPH-DEPENDENT ALDEHYDE REDUCTASE-LIKE PROTEIN, CHLOROPLASTIC-RELATED"/>
    <property type="match status" value="1"/>
</dbReference>
<dbReference type="PRINTS" id="PR00080">
    <property type="entry name" value="SDRFAMILY"/>
</dbReference>
<dbReference type="InterPro" id="IPR036291">
    <property type="entry name" value="NAD(P)-bd_dom_sf"/>
</dbReference>
<dbReference type="PRINTS" id="PR00081">
    <property type="entry name" value="GDHRDH"/>
</dbReference>
<protein>
    <submittedName>
        <fullName evidence="5">SDR family oxidoreductase</fullName>
    </submittedName>
</protein>
<organism evidence="5">
    <name type="scientific">Coralloluteibacterium stylophorae</name>
    <dbReference type="NCBI Taxonomy" id="1776034"/>
    <lineage>
        <taxon>Bacteria</taxon>
        <taxon>Pseudomonadati</taxon>
        <taxon>Pseudomonadota</taxon>
        <taxon>Gammaproteobacteria</taxon>
        <taxon>Lysobacterales</taxon>
        <taxon>Lysobacteraceae</taxon>
        <taxon>Coralloluteibacterium</taxon>
    </lineage>
</organism>
<dbReference type="InterPro" id="IPR057326">
    <property type="entry name" value="KR_dom"/>
</dbReference>
<evidence type="ECO:0000256" key="2">
    <source>
        <dbReference type="ARBA" id="ARBA00023002"/>
    </source>
</evidence>
<reference evidence="6 7" key="1">
    <citation type="journal article" date="2021" name="Microbiol. Resour. Announc.">
        <title>Draft Genome Sequence of Coralloluteibacterium stylophorae LMG 29479T.</title>
        <authorList>
            <person name="Karlyshev A.V."/>
            <person name="Kudryashova E.B."/>
            <person name="Ariskina E.V."/>
            <person name="Conroy A.P."/>
            <person name="Abidueva E.Y."/>
        </authorList>
    </citation>
    <scope>NUCLEOTIDE SEQUENCE [LARGE SCALE GENOMIC DNA]</scope>
    <source>
        <strain evidence="6 7">LMG 29479</strain>
    </source>
</reference>
<dbReference type="PANTHER" id="PTHR48107:SF16">
    <property type="entry name" value="NADPH-DEPENDENT ALDEHYDE REDUCTASE 1, CHLOROPLASTIC"/>
    <property type="match status" value="1"/>
</dbReference>
<feature type="compositionally biased region" description="Polar residues" evidence="3">
    <location>
        <begin position="12"/>
        <end position="26"/>
    </location>
</feature>
<dbReference type="Proteomes" id="UP000675747">
    <property type="component" value="Unassembled WGS sequence"/>
</dbReference>
<evidence type="ECO:0000259" key="4">
    <source>
        <dbReference type="SMART" id="SM00822"/>
    </source>
</evidence>
<dbReference type="EMBL" id="JAGQFT010000072">
    <property type="protein sequence ID" value="MBR0562740.1"/>
    <property type="molecule type" value="Genomic_DNA"/>
</dbReference>
<dbReference type="Pfam" id="PF13561">
    <property type="entry name" value="adh_short_C2"/>
    <property type="match status" value="1"/>
</dbReference>
<dbReference type="Gene3D" id="3.40.50.720">
    <property type="entry name" value="NAD(P)-binding Rossmann-like Domain"/>
    <property type="match status" value="1"/>
</dbReference>
<feature type="compositionally biased region" description="Low complexity" evidence="3">
    <location>
        <begin position="27"/>
        <end position="36"/>
    </location>
</feature>
<dbReference type="SMART" id="SM00822">
    <property type="entry name" value="PKS_KR"/>
    <property type="match status" value="1"/>
</dbReference>
<dbReference type="GO" id="GO:0016614">
    <property type="term" value="F:oxidoreductase activity, acting on CH-OH group of donors"/>
    <property type="evidence" value="ECO:0007669"/>
    <property type="project" value="UniProtKB-ARBA"/>
</dbReference>
<evidence type="ECO:0000313" key="7">
    <source>
        <dbReference type="Proteomes" id="UP000675747"/>
    </source>
</evidence>
<dbReference type="PROSITE" id="PS00061">
    <property type="entry name" value="ADH_SHORT"/>
    <property type="match status" value="1"/>
</dbReference>
<dbReference type="FunFam" id="3.40.50.720:FF:000084">
    <property type="entry name" value="Short-chain dehydrogenase reductase"/>
    <property type="match status" value="1"/>
</dbReference>
<gene>
    <name evidence="6" type="ORF">KB893_009670</name>
    <name evidence="5" type="ORF">KB893_09465</name>
</gene>
<reference evidence="5" key="2">
    <citation type="submission" date="2021-04" db="EMBL/GenBank/DDBJ databases">
        <authorList>
            <person name="Karlyshev A.V."/>
        </authorList>
    </citation>
    <scope>NUCLEOTIDE SEQUENCE</scope>
    <source>
        <strain evidence="5">LMG 29479</strain>
    </source>
</reference>
<dbReference type="SUPFAM" id="SSF51735">
    <property type="entry name" value="NAD(P)-binding Rossmann-fold domains"/>
    <property type="match status" value="1"/>
</dbReference>
<feature type="domain" description="Ketoreductase" evidence="4">
    <location>
        <begin position="62"/>
        <end position="247"/>
    </location>
</feature>
<comment type="caution">
    <text evidence="5">The sequence shown here is derived from an EMBL/GenBank/DDBJ whole genome shotgun (WGS) entry which is preliminary data.</text>
</comment>
<evidence type="ECO:0000313" key="6">
    <source>
        <dbReference type="EMBL" id="MBS7457402.1"/>
    </source>
</evidence>
<comment type="similarity">
    <text evidence="1">Belongs to the short-chain dehydrogenases/reductases (SDR) family.</text>
</comment>
<keyword evidence="7" id="KW-1185">Reference proteome</keyword>
<dbReference type="InterPro" id="IPR020904">
    <property type="entry name" value="Sc_DH/Rdtase_CS"/>
</dbReference>
<feature type="region of interest" description="Disordered" evidence="3">
    <location>
        <begin position="1"/>
        <end position="55"/>
    </location>
</feature>
<dbReference type="EMBL" id="JAGQFT020000005">
    <property type="protein sequence ID" value="MBS7457402.1"/>
    <property type="molecule type" value="Genomic_DNA"/>
</dbReference>
<sequence>MRFPPTSRPIAMSQSNQEPTARQTNGQPPQQQAHQPGSEAAMDPRPITIRDDYRGSGKLDGRVALITGGDSGIGRAVAVHFAREGADVAIVYLDETEDARETRRLVEAEGRRCHAIAGDLGDPDVCRRAVAETVQTLGQLDILVNNAAEQHEVDSPEELTPEQIERTFRTNIFAYMNLAAAALKHLPDDGCIIASGSVTGERGKASLPDYASTKGAIHAFSFSLAQRLAKRGIRVNVVAPGPIWTPLIPASFDADKVKEFGTQTPMGRPGQPAEVAPAFVFLASKDASYITGQIIDVNGGGHISA</sequence>
<dbReference type="InterPro" id="IPR002347">
    <property type="entry name" value="SDR_fam"/>
</dbReference>